<dbReference type="SMART" id="SM00347">
    <property type="entry name" value="HTH_MARR"/>
    <property type="match status" value="1"/>
</dbReference>
<reference evidence="2 3" key="1">
    <citation type="submission" date="2021-01" db="EMBL/GenBank/DDBJ databases">
        <title>Whole genome shotgun sequence of Planotetraspora phitsanulokensis NBRC 104273.</title>
        <authorList>
            <person name="Komaki H."/>
            <person name="Tamura T."/>
        </authorList>
    </citation>
    <scope>NUCLEOTIDE SEQUENCE [LARGE SCALE GENOMIC DNA]</scope>
    <source>
        <strain evidence="2 3">NBRC 104273</strain>
    </source>
</reference>
<evidence type="ECO:0000313" key="3">
    <source>
        <dbReference type="Proteomes" id="UP000622547"/>
    </source>
</evidence>
<dbReference type="AlphaFoldDB" id="A0A8J3TZT9"/>
<dbReference type="Pfam" id="PF12802">
    <property type="entry name" value="MarR_2"/>
    <property type="match status" value="1"/>
</dbReference>
<dbReference type="InterPro" id="IPR036388">
    <property type="entry name" value="WH-like_DNA-bd_sf"/>
</dbReference>
<proteinExistence type="predicted"/>
<dbReference type="SUPFAM" id="SSF46785">
    <property type="entry name" value="Winged helix' DNA-binding domain"/>
    <property type="match status" value="1"/>
</dbReference>
<feature type="domain" description="HTH marR-type" evidence="1">
    <location>
        <begin position="4"/>
        <end position="152"/>
    </location>
</feature>
<dbReference type="Gene3D" id="1.10.10.10">
    <property type="entry name" value="Winged helix-like DNA-binding domain superfamily/Winged helix DNA-binding domain"/>
    <property type="match status" value="1"/>
</dbReference>
<gene>
    <name evidence="2" type="ORF">Pph01_07430</name>
</gene>
<dbReference type="InterPro" id="IPR039422">
    <property type="entry name" value="MarR/SlyA-like"/>
</dbReference>
<dbReference type="GO" id="GO:0003700">
    <property type="term" value="F:DNA-binding transcription factor activity"/>
    <property type="evidence" value="ECO:0007669"/>
    <property type="project" value="InterPro"/>
</dbReference>
<dbReference type="PROSITE" id="PS50995">
    <property type="entry name" value="HTH_MARR_2"/>
    <property type="match status" value="1"/>
</dbReference>
<evidence type="ECO:0000259" key="1">
    <source>
        <dbReference type="PROSITE" id="PS50995"/>
    </source>
</evidence>
<dbReference type="InterPro" id="IPR000835">
    <property type="entry name" value="HTH_MarR-typ"/>
</dbReference>
<dbReference type="InterPro" id="IPR036390">
    <property type="entry name" value="WH_DNA-bd_sf"/>
</dbReference>
<dbReference type="RefSeq" id="WP_204071474.1">
    <property type="nucleotide sequence ID" value="NZ_BAABHI010000012.1"/>
</dbReference>
<dbReference type="GO" id="GO:0006950">
    <property type="term" value="P:response to stress"/>
    <property type="evidence" value="ECO:0007669"/>
    <property type="project" value="TreeGrafter"/>
</dbReference>
<protein>
    <recommendedName>
        <fullName evidence="1">HTH marR-type domain-containing protein</fullName>
    </recommendedName>
</protein>
<accession>A0A8J3TZT9</accession>
<comment type="caution">
    <text evidence="2">The sequence shown here is derived from an EMBL/GenBank/DDBJ whole genome shotgun (WGS) entry which is preliminary data.</text>
</comment>
<dbReference type="PANTHER" id="PTHR33164:SF43">
    <property type="entry name" value="HTH-TYPE TRANSCRIPTIONAL REPRESSOR YETL"/>
    <property type="match status" value="1"/>
</dbReference>
<keyword evidence="3" id="KW-1185">Reference proteome</keyword>
<sequence length="160" mass="18151">MRREPDPTDELKRLDLALEELRHATFGLFGPALRARFHAQLGWEWSAVHYRLLRVIEATDPLRPTIGELGAAALIDKARASRLVSQLQTGGLVRRRMGRLDHRRREIELTEEGRAVLAEARAVRLAYLRRVLAGWEESGAGELAVLLERFNSAIRDVPPM</sequence>
<dbReference type="PANTHER" id="PTHR33164">
    <property type="entry name" value="TRANSCRIPTIONAL REGULATOR, MARR FAMILY"/>
    <property type="match status" value="1"/>
</dbReference>
<dbReference type="Proteomes" id="UP000622547">
    <property type="component" value="Unassembled WGS sequence"/>
</dbReference>
<organism evidence="2 3">
    <name type="scientific">Planotetraspora phitsanulokensis</name>
    <dbReference type="NCBI Taxonomy" id="575192"/>
    <lineage>
        <taxon>Bacteria</taxon>
        <taxon>Bacillati</taxon>
        <taxon>Actinomycetota</taxon>
        <taxon>Actinomycetes</taxon>
        <taxon>Streptosporangiales</taxon>
        <taxon>Streptosporangiaceae</taxon>
        <taxon>Planotetraspora</taxon>
    </lineage>
</organism>
<dbReference type="EMBL" id="BOOP01000003">
    <property type="protein sequence ID" value="GII35740.1"/>
    <property type="molecule type" value="Genomic_DNA"/>
</dbReference>
<name>A0A8J3TZT9_9ACTN</name>
<evidence type="ECO:0000313" key="2">
    <source>
        <dbReference type="EMBL" id="GII35740.1"/>
    </source>
</evidence>